<dbReference type="Pfam" id="PF06813">
    <property type="entry name" value="Nodulin-like"/>
    <property type="match status" value="2"/>
</dbReference>
<feature type="region of interest" description="Disordered" evidence="7">
    <location>
        <begin position="700"/>
        <end position="737"/>
    </location>
</feature>
<feature type="transmembrane region" description="Helical" evidence="6">
    <location>
        <begin position="326"/>
        <end position="345"/>
    </location>
</feature>
<dbReference type="GO" id="GO:0042910">
    <property type="term" value="F:xenobiotic transmembrane transporter activity"/>
    <property type="evidence" value="ECO:0007669"/>
    <property type="project" value="InterPro"/>
</dbReference>
<evidence type="ECO:0000256" key="1">
    <source>
        <dbReference type="ARBA" id="ARBA00004141"/>
    </source>
</evidence>
<dbReference type="InterPro" id="IPR010658">
    <property type="entry name" value="Nodulin-like"/>
</dbReference>
<dbReference type="CDD" id="cd13136">
    <property type="entry name" value="MATE_DinF_like"/>
    <property type="match status" value="1"/>
</dbReference>
<dbReference type="Gene3D" id="1.20.1250.20">
    <property type="entry name" value="MFS general substrate transporter like domains"/>
    <property type="match status" value="1"/>
</dbReference>
<evidence type="ECO:0000256" key="6">
    <source>
        <dbReference type="RuleBase" id="RU004914"/>
    </source>
</evidence>
<feature type="transmembrane region" description="Helical" evidence="6">
    <location>
        <begin position="491"/>
        <end position="510"/>
    </location>
</feature>
<dbReference type="Pfam" id="PF23262">
    <property type="entry name" value="NFD4_C"/>
    <property type="match status" value="1"/>
</dbReference>
<feature type="transmembrane region" description="Helical" evidence="6">
    <location>
        <begin position="636"/>
        <end position="655"/>
    </location>
</feature>
<keyword evidence="5 6" id="KW-0472">Membrane</keyword>
<dbReference type="AlphaFoldDB" id="M8C204"/>
<feature type="transmembrane region" description="Helical" evidence="6">
    <location>
        <begin position="1070"/>
        <end position="1093"/>
    </location>
</feature>
<feature type="transmembrane region" description="Helical" evidence="6">
    <location>
        <begin position="584"/>
        <end position="603"/>
    </location>
</feature>
<feature type="compositionally biased region" description="Basic and acidic residues" evidence="7">
    <location>
        <begin position="722"/>
        <end position="732"/>
    </location>
</feature>
<feature type="transmembrane region" description="Helical" evidence="6">
    <location>
        <begin position="1168"/>
        <end position="1187"/>
    </location>
</feature>
<feature type="domain" description="NFD4 C-terminal" evidence="9">
    <location>
        <begin position="440"/>
        <end position="661"/>
    </location>
</feature>
<feature type="transmembrane region" description="Helical" evidence="6">
    <location>
        <begin position="1142"/>
        <end position="1162"/>
    </location>
</feature>
<sequence length="1209" mass="130115">MDSSFGRRSSNHDGEWRRWAVLVATVWVQALTGTNFDFSAYSSALKASMGVSQQSLNYLATASDLGKAFGWSSGLALLYMPLPAVLLLSAALGLASYALQSPVLLPSLAAHLWQRHPSYMMPDVRARRRRPSTATHVRWKDAEGKAGAKGVAAVDHPPGPQMDEGDWDEPVKWGRKLTTTTNSCNLLRFVYERDYHARAKQEKKMPGPLICQINPWYHLVFLICLAAGCSICWFNTVCFVVCIRSFSAANRPLALSLSISFNGLSAAFYTLFANALSPYSPSVYLLLNAILPLAASIIALPAILLCHPHDHSSLRTVPKHDRRVFLCFYTIAFVTGIYLVTFGSVTTTSSAARAILMGAMALLTLPLIIPAASSCSSVGTHDPDTELTFNHNDPQKPLLLNHDDHTETNGSMAHKTVEWQPKGCCCGTILDKGCVLVLGEEHSAKKLIRCVDFWLYYTAYFCGATVGLVYSNNLGQIAQSLQCQPQLTMLLAVYSSCSFFGRLLSALPDFLHRRVSFARTGWLAVALVPMPVAFFLMWKLHDVNTLIAGTALIGLSSGFIFAAAVSVTSELFGPNSIGVNHNILITNIPLGSLLYGQIAALVYDANGLKSTVLDNLTGTVDTMIVCMGAKCYSNTFFVWGCITVLGLVSSIALFLRTRQAYATAAGQSSSDYKRLDVEWRMEGLTEAGVDHEKLHGGAYGRAADGDLQPTVKGVVDDDEDASRESDPERKEEEEAMTATGTLPGWLRLDTVGMDILSIAAPAVLALAADPIAALVDTAFVGHIGSTELAAVGVSISIFNLVSKLFNVPLLNVTTSFVAEQQAVDDSYRGTGENEFRRFPDNKLTEERKFLPAVTTSLALASGIGLMETVALIFGSGTLMDFIGIPVDSPVRIPAEQFLTFRAYGAPPIIVALAAQGAFRGLMDTKTPLYAIGVGNLVNAILDAIFVFPLGLGLLLLVICIHGALIICKKFACCQLNSKVVIFSGKIIGGGMIRYLKSGGLLIGRTIAVLLTMTLSTSLAAREGPVPMAGHQLCLQVWLTISLLNDALALAGQALLATEYTKRNYKQARMVLYRVLQIGGVTGTALAIILFFGFGSFSSLFTDDPAVLGIAKSGVWFVAISQPINAVAFVVDGLYYGVSDFAYAAYSMFFAGAISSAFLLVAAPEFGLGGVWAGLILFMSLRAVAGLWRLGSKGGPWNSILSETDLRDKM</sequence>
<accession>M8C204</accession>
<feature type="domain" description="Nodulin-like" evidence="8">
    <location>
        <begin position="18"/>
        <end position="100"/>
    </location>
</feature>
<proteinExistence type="inferred from homology"/>
<reference evidence="10" key="1">
    <citation type="submission" date="2015-06" db="UniProtKB">
        <authorList>
            <consortium name="EnsemblPlants"/>
        </authorList>
    </citation>
    <scope>IDENTIFICATION</scope>
</reference>
<evidence type="ECO:0000256" key="2">
    <source>
        <dbReference type="ARBA" id="ARBA00010199"/>
    </source>
</evidence>
<evidence type="ECO:0000256" key="7">
    <source>
        <dbReference type="SAM" id="MobiDB-lite"/>
    </source>
</evidence>
<feature type="transmembrane region" description="Helical" evidence="6">
    <location>
        <begin position="351"/>
        <end position="369"/>
    </location>
</feature>
<dbReference type="GO" id="GO:0016020">
    <property type="term" value="C:membrane"/>
    <property type="evidence" value="ECO:0007669"/>
    <property type="project" value="UniProtKB-SubCell"/>
</dbReference>
<feature type="transmembrane region" description="Helical" evidence="6">
    <location>
        <begin position="1001"/>
        <end position="1020"/>
    </location>
</feature>
<evidence type="ECO:0000256" key="3">
    <source>
        <dbReference type="ARBA" id="ARBA00022692"/>
    </source>
</evidence>
<comment type="similarity">
    <text evidence="2 6">Belongs to the multi antimicrobial extrusion (MATE) (TC 2.A.66.1) family.</text>
</comment>
<feature type="transmembrane region" description="Helical" evidence="6">
    <location>
        <begin position="253"/>
        <end position="272"/>
    </location>
</feature>
<evidence type="ECO:0000259" key="9">
    <source>
        <dbReference type="Pfam" id="PF23262"/>
    </source>
</evidence>
<evidence type="ECO:0000259" key="8">
    <source>
        <dbReference type="Pfam" id="PF06813"/>
    </source>
</evidence>
<dbReference type="InterPro" id="IPR056555">
    <property type="entry name" value="NFD4_C"/>
</dbReference>
<dbReference type="PANTHER" id="PTHR42893:SF46">
    <property type="entry name" value="PROTEIN DETOXIFICATION 44, CHLOROPLASTIC"/>
    <property type="match status" value="1"/>
</dbReference>
<dbReference type="SUPFAM" id="SSF103473">
    <property type="entry name" value="MFS general substrate transporter"/>
    <property type="match status" value="2"/>
</dbReference>
<keyword evidence="4 6" id="KW-1133">Transmembrane helix</keyword>
<feature type="transmembrane region" description="Helical" evidence="6">
    <location>
        <begin position="77"/>
        <end position="99"/>
    </location>
</feature>
<dbReference type="InterPro" id="IPR002528">
    <property type="entry name" value="MATE_fam"/>
</dbReference>
<dbReference type="InterPro" id="IPR044644">
    <property type="entry name" value="DinF-like"/>
</dbReference>
<evidence type="ECO:0000256" key="4">
    <source>
        <dbReference type="ARBA" id="ARBA00022989"/>
    </source>
</evidence>
<evidence type="ECO:0000313" key="10">
    <source>
        <dbReference type="EnsemblPlants" id="EMT31280"/>
    </source>
</evidence>
<feature type="transmembrane region" description="Helical" evidence="6">
    <location>
        <begin position="284"/>
        <end position="305"/>
    </location>
</feature>
<dbReference type="PANTHER" id="PTHR42893">
    <property type="entry name" value="PROTEIN DETOXIFICATION 44, CHLOROPLASTIC-RELATED"/>
    <property type="match status" value="1"/>
</dbReference>
<protein>
    <recommendedName>
        <fullName evidence="6">Protein DETOXIFICATION</fullName>
    </recommendedName>
    <alternativeName>
        <fullName evidence="6">Multidrug and toxic compound extrusion protein</fullName>
    </alternativeName>
</protein>
<dbReference type="InterPro" id="IPR036259">
    <property type="entry name" value="MFS_trans_sf"/>
</dbReference>
<feature type="transmembrane region" description="Helical" evidence="6">
    <location>
        <begin position="453"/>
        <end position="471"/>
    </location>
</feature>
<organism evidence="10">
    <name type="scientific">Aegilops tauschii</name>
    <name type="common">Tausch's goatgrass</name>
    <name type="synonym">Aegilops squarrosa</name>
    <dbReference type="NCBI Taxonomy" id="37682"/>
    <lineage>
        <taxon>Eukaryota</taxon>
        <taxon>Viridiplantae</taxon>
        <taxon>Streptophyta</taxon>
        <taxon>Embryophyta</taxon>
        <taxon>Tracheophyta</taxon>
        <taxon>Spermatophyta</taxon>
        <taxon>Magnoliopsida</taxon>
        <taxon>Liliopsida</taxon>
        <taxon>Poales</taxon>
        <taxon>Poaceae</taxon>
        <taxon>BOP clade</taxon>
        <taxon>Pooideae</taxon>
        <taxon>Triticodae</taxon>
        <taxon>Triticeae</taxon>
        <taxon>Triticinae</taxon>
        <taxon>Aegilops</taxon>
    </lineage>
</organism>
<feature type="transmembrane region" description="Helical" evidence="6">
    <location>
        <begin position="522"/>
        <end position="540"/>
    </location>
</feature>
<comment type="subcellular location">
    <subcellularLocation>
        <location evidence="1">Membrane</location>
        <topology evidence="1">Multi-pass membrane protein</topology>
    </subcellularLocation>
</comment>
<feature type="transmembrane region" description="Helical" evidence="6">
    <location>
        <begin position="849"/>
        <end position="873"/>
    </location>
</feature>
<dbReference type="EnsemblPlants" id="EMT31280">
    <property type="protein sequence ID" value="EMT31280"/>
    <property type="gene ID" value="F775_20771"/>
</dbReference>
<dbReference type="NCBIfam" id="TIGR00797">
    <property type="entry name" value="matE"/>
    <property type="match status" value="1"/>
</dbReference>
<feature type="transmembrane region" description="Helical" evidence="6">
    <location>
        <begin position="1113"/>
        <end position="1135"/>
    </location>
</feature>
<feature type="transmembrane region" description="Helical" evidence="6">
    <location>
        <begin position="546"/>
        <end position="572"/>
    </location>
</feature>
<keyword evidence="3 6" id="KW-0812">Transmembrane</keyword>
<feature type="transmembrane region" description="Helical" evidence="6">
    <location>
        <begin position="216"/>
        <end position="241"/>
    </location>
</feature>
<dbReference type="GO" id="GO:0015297">
    <property type="term" value="F:antiporter activity"/>
    <property type="evidence" value="ECO:0007669"/>
    <property type="project" value="InterPro"/>
</dbReference>
<evidence type="ECO:0000256" key="5">
    <source>
        <dbReference type="ARBA" id="ARBA00023136"/>
    </source>
</evidence>
<name>M8C204_AEGTA</name>
<feature type="domain" description="Nodulin-like" evidence="8">
    <location>
        <begin position="215"/>
        <end position="370"/>
    </location>
</feature>
<feature type="transmembrane region" description="Helical" evidence="6">
    <location>
        <begin position="943"/>
        <end position="967"/>
    </location>
</feature>
<dbReference type="Pfam" id="PF01554">
    <property type="entry name" value="MatE"/>
    <property type="match status" value="2"/>
</dbReference>